<dbReference type="EMBL" id="JMIX01000005">
    <property type="protein sequence ID" value="KEO96650.1"/>
    <property type="molecule type" value="Genomic_DNA"/>
</dbReference>
<comment type="caution">
    <text evidence="1">The sequence shown here is derived from an EMBL/GenBank/DDBJ whole genome shotgun (WGS) entry which is preliminary data.</text>
</comment>
<proteinExistence type="predicted"/>
<dbReference type="Proteomes" id="UP000027866">
    <property type="component" value="Unassembled WGS sequence"/>
</dbReference>
<reference evidence="1 2" key="1">
    <citation type="submission" date="2014-04" db="EMBL/GenBank/DDBJ databases">
        <title>A comprehensive comparison of genomes of Erythrobacter spp. Strains.</title>
        <authorList>
            <person name="Zheng Q."/>
        </authorList>
    </citation>
    <scope>NUCLEOTIDE SEQUENCE [LARGE SCALE GENOMIC DNA]</scope>
    <source>
        <strain evidence="1 2">DSM 8509</strain>
    </source>
</reference>
<evidence type="ECO:0000313" key="1">
    <source>
        <dbReference type="EMBL" id="KEO96650.1"/>
    </source>
</evidence>
<keyword evidence="2" id="KW-1185">Reference proteome</keyword>
<name>A0A074MV61_9SPHN</name>
<accession>A0A074MV61</accession>
<protein>
    <submittedName>
        <fullName evidence="1">Uncharacterized protein</fullName>
    </submittedName>
</protein>
<gene>
    <name evidence="1" type="ORF">EH32_10515</name>
</gene>
<sequence>MRKRAGDPNVSVDIFEVRFWPDSLEKVTGLVDYVAPSAEHRKQGVGFFEPSQLDQKAVRQCNIIGVHSRDELASCFRKAKV</sequence>
<organism evidence="1 2">
    <name type="scientific">Erythrobacter litoralis</name>
    <dbReference type="NCBI Taxonomy" id="39960"/>
    <lineage>
        <taxon>Bacteria</taxon>
        <taxon>Pseudomonadati</taxon>
        <taxon>Pseudomonadota</taxon>
        <taxon>Alphaproteobacteria</taxon>
        <taxon>Sphingomonadales</taxon>
        <taxon>Erythrobacteraceae</taxon>
        <taxon>Erythrobacter/Porphyrobacter group</taxon>
        <taxon>Erythrobacter</taxon>
    </lineage>
</organism>
<dbReference type="AlphaFoldDB" id="A0A074MV61"/>
<evidence type="ECO:0000313" key="2">
    <source>
        <dbReference type="Proteomes" id="UP000027866"/>
    </source>
</evidence>